<evidence type="ECO:0000256" key="1">
    <source>
        <dbReference type="SAM" id="Phobius"/>
    </source>
</evidence>
<keyword evidence="1" id="KW-0812">Transmembrane</keyword>
<gene>
    <name evidence="2" type="ORF">FisN_22Hh169</name>
</gene>
<feature type="transmembrane region" description="Helical" evidence="1">
    <location>
        <begin position="158"/>
        <end position="186"/>
    </location>
</feature>
<feature type="transmembrane region" description="Helical" evidence="1">
    <location>
        <begin position="207"/>
        <end position="227"/>
    </location>
</feature>
<protein>
    <submittedName>
        <fullName evidence="2">Uncharacterized protein</fullName>
    </submittedName>
</protein>
<dbReference type="Proteomes" id="UP000198406">
    <property type="component" value="Unassembled WGS sequence"/>
</dbReference>
<feature type="transmembrane region" description="Helical" evidence="1">
    <location>
        <begin position="28"/>
        <end position="49"/>
    </location>
</feature>
<dbReference type="EMBL" id="BDSP01000100">
    <property type="protein sequence ID" value="GAX15976.1"/>
    <property type="molecule type" value="Genomic_DNA"/>
</dbReference>
<feature type="transmembrane region" description="Helical" evidence="1">
    <location>
        <begin position="233"/>
        <end position="266"/>
    </location>
</feature>
<proteinExistence type="predicted"/>
<feature type="transmembrane region" description="Helical" evidence="1">
    <location>
        <begin position="122"/>
        <end position="152"/>
    </location>
</feature>
<dbReference type="PANTHER" id="PTHR33133:SF1">
    <property type="entry name" value="EXPRESSED PROTEIN-RELATED"/>
    <property type="match status" value="1"/>
</dbReference>
<dbReference type="PANTHER" id="PTHR33133">
    <property type="entry name" value="OS08G0107100 PROTEIN-RELATED"/>
    <property type="match status" value="1"/>
</dbReference>
<evidence type="ECO:0000313" key="2">
    <source>
        <dbReference type="EMBL" id="GAX15976.1"/>
    </source>
</evidence>
<organism evidence="2 3">
    <name type="scientific">Fistulifera solaris</name>
    <name type="common">Oleaginous diatom</name>
    <dbReference type="NCBI Taxonomy" id="1519565"/>
    <lineage>
        <taxon>Eukaryota</taxon>
        <taxon>Sar</taxon>
        <taxon>Stramenopiles</taxon>
        <taxon>Ochrophyta</taxon>
        <taxon>Bacillariophyta</taxon>
        <taxon>Bacillariophyceae</taxon>
        <taxon>Bacillariophycidae</taxon>
        <taxon>Naviculales</taxon>
        <taxon>Naviculaceae</taxon>
        <taxon>Fistulifera</taxon>
    </lineage>
</organism>
<comment type="caution">
    <text evidence="2">The sequence shown here is derived from an EMBL/GenBank/DDBJ whole genome shotgun (WGS) entry which is preliminary data.</text>
</comment>
<keyword evidence="1" id="KW-0472">Membrane</keyword>
<sequence>MAAGNDFFTYLSPFDLIQRVFNIYGGHLLLFTQLALIATIPKIILAVTIGKPLPEEEDSEMMYEEVTQYSSPQKAIALQLEIVVSSLITVFIQAAIIHVVSEIYMQREPAFKRSWAVAMDRFCALFCFGMLYLLLLSIFFAVVAVPVIMLYVNENYVLAVLIGVTAFAIALYVIISLMIALPILVVENQSPIGAFTRSFDLVPGYRCYIFCSVFLLNVIIWIASLIFEGVVRAIFGASIVAIILSGLLSLISLPLLSIMLPALYFSVRVQKEGMNMESLMKEFEGDLDGTARYEHKIVGGETV</sequence>
<evidence type="ECO:0000313" key="3">
    <source>
        <dbReference type="Proteomes" id="UP000198406"/>
    </source>
</evidence>
<dbReference type="AlphaFoldDB" id="A0A1Z5JQ09"/>
<reference evidence="2 3" key="1">
    <citation type="journal article" date="2015" name="Plant Cell">
        <title>Oil accumulation by the oleaginous diatom Fistulifera solaris as revealed by the genome and transcriptome.</title>
        <authorList>
            <person name="Tanaka T."/>
            <person name="Maeda Y."/>
            <person name="Veluchamy A."/>
            <person name="Tanaka M."/>
            <person name="Abida H."/>
            <person name="Marechal E."/>
            <person name="Bowler C."/>
            <person name="Muto M."/>
            <person name="Sunaga Y."/>
            <person name="Tanaka M."/>
            <person name="Yoshino T."/>
            <person name="Taniguchi T."/>
            <person name="Fukuda Y."/>
            <person name="Nemoto M."/>
            <person name="Matsumoto M."/>
            <person name="Wong P.S."/>
            <person name="Aburatani S."/>
            <person name="Fujibuchi W."/>
        </authorList>
    </citation>
    <scope>NUCLEOTIDE SEQUENCE [LARGE SCALE GENOMIC DNA]</scope>
    <source>
        <strain evidence="2 3">JPCC DA0580</strain>
    </source>
</reference>
<keyword evidence="3" id="KW-1185">Reference proteome</keyword>
<dbReference type="InParanoid" id="A0A1Z5JQ09"/>
<keyword evidence="1" id="KW-1133">Transmembrane helix</keyword>
<accession>A0A1Z5JQ09</accession>
<name>A0A1Z5JQ09_FISSO</name>
<feature type="transmembrane region" description="Helical" evidence="1">
    <location>
        <begin position="76"/>
        <end position="101"/>
    </location>
</feature>